<dbReference type="AlphaFoldDB" id="A0A0F9PQK5"/>
<organism evidence="1">
    <name type="scientific">marine sediment metagenome</name>
    <dbReference type="NCBI Taxonomy" id="412755"/>
    <lineage>
        <taxon>unclassified sequences</taxon>
        <taxon>metagenomes</taxon>
        <taxon>ecological metagenomes</taxon>
    </lineage>
</organism>
<evidence type="ECO:0000313" key="1">
    <source>
        <dbReference type="EMBL" id="KKN03336.1"/>
    </source>
</evidence>
<reference evidence="1" key="1">
    <citation type="journal article" date="2015" name="Nature">
        <title>Complex archaea that bridge the gap between prokaryotes and eukaryotes.</title>
        <authorList>
            <person name="Spang A."/>
            <person name="Saw J.H."/>
            <person name="Jorgensen S.L."/>
            <person name="Zaremba-Niedzwiedzka K."/>
            <person name="Martijn J."/>
            <person name="Lind A.E."/>
            <person name="van Eijk R."/>
            <person name="Schleper C."/>
            <person name="Guy L."/>
            <person name="Ettema T.J."/>
        </authorList>
    </citation>
    <scope>NUCLEOTIDE SEQUENCE</scope>
</reference>
<sequence>MNVIEFMRTENLVRADSEETENGFRYFDEEDNTYSYFVPMDDNSHNLYIRMAIKEGRSIFITPNYVLVFNLKNNTAGIVKADKMVEPVNFTVNIIASE</sequence>
<accession>A0A0F9PQK5</accession>
<name>A0A0F9PQK5_9ZZZZ</name>
<gene>
    <name evidence="1" type="ORF">LCGC14_1108780</name>
</gene>
<protein>
    <submittedName>
        <fullName evidence="1">Uncharacterized protein</fullName>
    </submittedName>
</protein>
<proteinExistence type="predicted"/>
<dbReference type="EMBL" id="LAZR01005045">
    <property type="protein sequence ID" value="KKN03336.1"/>
    <property type="molecule type" value="Genomic_DNA"/>
</dbReference>
<comment type="caution">
    <text evidence="1">The sequence shown here is derived from an EMBL/GenBank/DDBJ whole genome shotgun (WGS) entry which is preliminary data.</text>
</comment>